<dbReference type="InterPro" id="IPR024320">
    <property type="entry name" value="LPG_synthase_C"/>
</dbReference>
<name>A0A101IUW9_9EURY</name>
<dbReference type="InterPro" id="IPR016732">
    <property type="entry name" value="UCP018688"/>
</dbReference>
<dbReference type="PATRIC" id="fig|2198.3.peg.837"/>
<dbReference type="Proteomes" id="UP000054598">
    <property type="component" value="Unassembled WGS sequence"/>
</dbReference>
<proteinExistence type="predicted"/>
<sequence length="304" mass="34994">MLKFADFNPVRLDDRDLFLEHYRQYPQVHSDNTFANMICWNHYADYRFAKVEGSIILSSTINNVTSFRMPIGPKNPGLVEDVIDLAVREGGDKPLWVLDPVNEALIRELYPALPLHENQDFFDYIYRTEALADLAGKGYATIRRQVNRFGREYAYTVEAITEDNIDEVWEFLVVWCEWRDCDSEPILAAEKEAILFAVTHFFAIGLEGWIVRIGGTIGAISIVGRVNADMAVVHFEKALPETYPSIYKVITTETAAGLRDRYRYVNRECDMGVPGLRESKTRYHPAYMVEVHYANRDDLEACCR</sequence>
<dbReference type="PANTHER" id="PTHR41373">
    <property type="entry name" value="DUF2156 DOMAIN-CONTAINING PROTEIN"/>
    <property type="match status" value="1"/>
</dbReference>
<evidence type="ECO:0000313" key="3">
    <source>
        <dbReference type="Proteomes" id="UP000054598"/>
    </source>
</evidence>
<dbReference type="PANTHER" id="PTHR41373:SF1">
    <property type="entry name" value="PHOSPHATIDYLGLYCEROL LYSYLTRANSFERASE C-TERMINAL DOMAIN-CONTAINING PROTEIN"/>
    <property type="match status" value="1"/>
</dbReference>
<evidence type="ECO:0000259" key="1">
    <source>
        <dbReference type="Pfam" id="PF09924"/>
    </source>
</evidence>
<evidence type="ECO:0000313" key="2">
    <source>
        <dbReference type="EMBL" id="KUL01584.1"/>
    </source>
</evidence>
<dbReference type="InterPro" id="IPR016181">
    <property type="entry name" value="Acyl_CoA_acyltransferase"/>
</dbReference>
<gene>
    <name evidence="2" type="ORF">XE10_0977</name>
</gene>
<dbReference type="EMBL" id="LGHE01000096">
    <property type="protein sequence ID" value="KUL01584.1"/>
    <property type="molecule type" value="Genomic_DNA"/>
</dbReference>
<dbReference type="SUPFAM" id="SSF55729">
    <property type="entry name" value="Acyl-CoA N-acyltransferases (Nat)"/>
    <property type="match status" value="2"/>
</dbReference>
<accession>A0A101IUW9</accession>
<protein>
    <recommendedName>
        <fullName evidence="1">Phosphatidylglycerol lysyltransferase C-terminal domain-containing protein</fullName>
    </recommendedName>
</protein>
<dbReference type="AlphaFoldDB" id="A0A101IUW9"/>
<reference evidence="3" key="1">
    <citation type="journal article" date="2015" name="MBio">
        <title>Genome-Resolved Metagenomic Analysis Reveals Roles for Candidate Phyla and Other Microbial Community Members in Biogeochemical Transformations in Oil Reservoirs.</title>
        <authorList>
            <person name="Hu P."/>
            <person name="Tom L."/>
            <person name="Singh A."/>
            <person name="Thomas B.C."/>
            <person name="Baker B.J."/>
            <person name="Piceno Y.M."/>
            <person name="Andersen G.L."/>
            <person name="Banfield J.F."/>
        </authorList>
    </citation>
    <scope>NUCLEOTIDE SEQUENCE [LARGE SCALE GENOMIC DNA]</scope>
</reference>
<dbReference type="PIRSF" id="PIRSF018688">
    <property type="entry name" value="UCP018688"/>
    <property type="match status" value="1"/>
</dbReference>
<feature type="domain" description="Phosphatidylglycerol lysyltransferase C-terminal" evidence="1">
    <location>
        <begin position="23"/>
        <end position="290"/>
    </location>
</feature>
<dbReference type="Pfam" id="PF09924">
    <property type="entry name" value="LPG_synthase_C"/>
    <property type="match status" value="1"/>
</dbReference>
<comment type="caution">
    <text evidence="2">The sequence shown here is derived from an EMBL/GenBank/DDBJ whole genome shotgun (WGS) entry which is preliminary data.</text>
</comment>
<organism evidence="2 3">
    <name type="scientific">Methanoculleus marisnigri</name>
    <dbReference type="NCBI Taxonomy" id="2198"/>
    <lineage>
        <taxon>Archaea</taxon>
        <taxon>Methanobacteriati</taxon>
        <taxon>Methanobacteriota</taxon>
        <taxon>Stenosarchaea group</taxon>
        <taxon>Methanomicrobia</taxon>
        <taxon>Methanomicrobiales</taxon>
        <taxon>Methanomicrobiaceae</taxon>
        <taxon>Methanoculleus</taxon>
    </lineage>
</organism>
<dbReference type="Gene3D" id="3.40.630.30">
    <property type="match status" value="1"/>
</dbReference>